<dbReference type="Proteomes" id="UP000299102">
    <property type="component" value="Unassembled WGS sequence"/>
</dbReference>
<dbReference type="EMBL" id="BGZK01000153">
    <property type="protein sequence ID" value="GBP23778.1"/>
    <property type="molecule type" value="Genomic_DNA"/>
</dbReference>
<gene>
    <name evidence="1" type="ORF">EVAR_13735_1</name>
</gene>
<reference evidence="1 2" key="1">
    <citation type="journal article" date="2019" name="Commun. Biol.">
        <title>The bagworm genome reveals a unique fibroin gene that provides high tensile strength.</title>
        <authorList>
            <person name="Kono N."/>
            <person name="Nakamura H."/>
            <person name="Ohtoshi R."/>
            <person name="Tomita M."/>
            <person name="Numata K."/>
            <person name="Arakawa K."/>
        </authorList>
    </citation>
    <scope>NUCLEOTIDE SEQUENCE [LARGE SCALE GENOMIC DNA]</scope>
</reference>
<protein>
    <submittedName>
        <fullName evidence="1">Uncharacterized protein</fullName>
    </submittedName>
</protein>
<proteinExistence type="predicted"/>
<evidence type="ECO:0000313" key="1">
    <source>
        <dbReference type="EMBL" id="GBP23778.1"/>
    </source>
</evidence>
<dbReference type="AlphaFoldDB" id="A0A4C1UBP9"/>
<name>A0A4C1UBP9_EUMVA</name>
<accession>A0A4C1UBP9</accession>
<comment type="caution">
    <text evidence="1">The sequence shown here is derived from an EMBL/GenBank/DDBJ whole genome shotgun (WGS) entry which is preliminary data.</text>
</comment>
<sequence length="131" mass="14753">MKYVAGVGWRAAGAGERGMRWPIKTERLFGYCIRTHKTSIFLVNPCRPVGILAYESISVLLDKRICKLGNAIALSARSARCAAKWRAVGAIVLLQYNHCNYALRSLEIIRKARFRHRCGFDLTIMAKIKLA</sequence>
<keyword evidence="2" id="KW-1185">Reference proteome</keyword>
<organism evidence="1 2">
    <name type="scientific">Eumeta variegata</name>
    <name type="common">Bagworm moth</name>
    <name type="synonym">Eumeta japonica</name>
    <dbReference type="NCBI Taxonomy" id="151549"/>
    <lineage>
        <taxon>Eukaryota</taxon>
        <taxon>Metazoa</taxon>
        <taxon>Ecdysozoa</taxon>
        <taxon>Arthropoda</taxon>
        <taxon>Hexapoda</taxon>
        <taxon>Insecta</taxon>
        <taxon>Pterygota</taxon>
        <taxon>Neoptera</taxon>
        <taxon>Endopterygota</taxon>
        <taxon>Lepidoptera</taxon>
        <taxon>Glossata</taxon>
        <taxon>Ditrysia</taxon>
        <taxon>Tineoidea</taxon>
        <taxon>Psychidae</taxon>
        <taxon>Oiketicinae</taxon>
        <taxon>Eumeta</taxon>
    </lineage>
</organism>
<evidence type="ECO:0000313" key="2">
    <source>
        <dbReference type="Proteomes" id="UP000299102"/>
    </source>
</evidence>